<feature type="compositionally biased region" description="Basic residues" evidence="1">
    <location>
        <begin position="255"/>
        <end position="264"/>
    </location>
</feature>
<dbReference type="AlphaFoldDB" id="W7HWD2"/>
<dbReference type="EMBL" id="KI966444">
    <property type="protein sequence ID" value="EWC44218.1"/>
    <property type="molecule type" value="Genomic_DNA"/>
</dbReference>
<evidence type="ECO:0000256" key="1">
    <source>
        <dbReference type="SAM" id="MobiDB-lite"/>
    </source>
</evidence>
<evidence type="ECO:0000313" key="2">
    <source>
        <dbReference type="EMBL" id="EWC44218.1"/>
    </source>
</evidence>
<dbReference type="HOGENOM" id="CLU_1026821_0_0_1"/>
<gene>
    <name evidence="2" type="ORF">DRE_06963</name>
</gene>
<accession>W7HWD2</accession>
<dbReference type="Pfam" id="PF11595">
    <property type="entry name" value="DUF3245"/>
    <property type="match status" value="1"/>
</dbReference>
<feature type="compositionally biased region" description="Basic residues" evidence="1">
    <location>
        <begin position="195"/>
        <end position="206"/>
    </location>
</feature>
<feature type="compositionally biased region" description="Polar residues" evidence="1">
    <location>
        <begin position="210"/>
        <end position="251"/>
    </location>
</feature>
<protein>
    <submittedName>
        <fullName evidence="2">Uncharacterized protein</fullName>
    </submittedName>
</protein>
<feature type="compositionally biased region" description="Basic and acidic residues" evidence="1">
    <location>
        <begin position="148"/>
        <end position="165"/>
    </location>
</feature>
<name>W7HWD2_9PEZI</name>
<reference evidence="2 3" key="1">
    <citation type="submission" date="2013-05" db="EMBL/GenBank/DDBJ databases">
        <title>Drechslerella stenobrocha genome reveals carnivorous origination and mechanical trapping mechanism of predatory fungi.</title>
        <authorList>
            <person name="Liu X."/>
            <person name="Zhang W."/>
            <person name="Liu K."/>
        </authorList>
    </citation>
    <scope>NUCLEOTIDE SEQUENCE [LARGE SCALE GENOMIC DNA]</scope>
    <source>
        <strain evidence="2 3">248</strain>
    </source>
</reference>
<evidence type="ECO:0000313" key="3">
    <source>
        <dbReference type="Proteomes" id="UP000024837"/>
    </source>
</evidence>
<proteinExistence type="predicted"/>
<sequence>MANSAPTDPLVLQNRLAVSLSRKRKLISSWLPPPTPAELAAAKSSEEVAAQEAEIWRARPATLGVGHPIPSSGSSPADAYSRETDLLRRRILGPNATKDARQRQVEKAQLRYPTSGENNSDSSSSEDEEEQISRATALKNAAKKRKTKREEPAIAEHSVADDRESGGNSPKADTDGDGSGDNGGFMSLSVNSVPHPRKTKKGKGRPRGAEQSSSPSSFQLLDGTSANDSDPQVTQGFKLNLSTNSPAPQSDATDKKRRKRKGKPPHNYDSN</sequence>
<dbReference type="OrthoDB" id="3438340at2759"/>
<dbReference type="Proteomes" id="UP000024837">
    <property type="component" value="Unassembled WGS sequence"/>
</dbReference>
<keyword evidence="3" id="KW-1185">Reference proteome</keyword>
<feature type="region of interest" description="Disordered" evidence="1">
    <location>
        <begin position="59"/>
        <end position="271"/>
    </location>
</feature>
<dbReference type="InterPro" id="IPR021641">
    <property type="entry name" value="DUF3245"/>
</dbReference>
<feature type="compositionally biased region" description="Basic and acidic residues" evidence="1">
    <location>
        <begin position="98"/>
        <end position="109"/>
    </location>
</feature>
<organism evidence="2 3">
    <name type="scientific">Drechslerella stenobrocha 248</name>
    <dbReference type="NCBI Taxonomy" id="1043628"/>
    <lineage>
        <taxon>Eukaryota</taxon>
        <taxon>Fungi</taxon>
        <taxon>Dikarya</taxon>
        <taxon>Ascomycota</taxon>
        <taxon>Pezizomycotina</taxon>
        <taxon>Orbiliomycetes</taxon>
        <taxon>Orbiliales</taxon>
        <taxon>Orbiliaceae</taxon>
        <taxon>Drechslerella</taxon>
    </lineage>
</organism>